<evidence type="ECO:0000313" key="2">
    <source>
        <dbReference type="Proteomes" id="UP000682843"/>
    </source>
</evidence>
<sequence>MIWLISSARRDTRQILIDQAAVLRAQAQKMPPGVERDRLIKQARQLDAEAKAGNWANSAALQSPT</sequence>
<proteinExistence type="predicted"/>
<gene>
    <name evidence="1" type="ORF">RPMA_26590</name>
</gene>
<reference evidence="1 2" key="1">
    <citation type="submission" date="2019-02" db="EMBL/GenBank/DDBJ databases">
        <title>Emended description of the genus Rhodopseudomonas and description of Rhodopseudomonas albus sp. nov., a non-phototrophic, heavy-metal-tolerant bacterium isolated from garden soil.</title>
        <authorList>
            <person name="Bao Z."/>
            <person name="Cao W.W."/>
            <person name="Sato Y."/>
            <person name="Nishizawa T."/>
            <person name="Zhao J."/>
            <person name="Guo Y."/>
            <person name="Ohta H."/>
        </authorList>
    </citation>
    <scope>NUCLEOTIDE SEQUENCE [LARGE SCALE GENOMIC DNA]</scope>
    <source>
        <strain evidence="1 2">SK50-23</strain>
    </source>
</reference>
<dbReference type="EMBL" id="CP036498">
    <property type="protein sequence ID" value="QUS41996.1"/>
    <property type="molecule type" value="Genomic_DNA"/>
</dbReference>
<keyword evidence="2" id="KW-1185">Reference proteome</keyword>
<name>A0ABX8AGD8_9BRAD</name>
<protein>
    <submittedName>
        <fullName evidence="1">Uncharacterized protein</fullName>
    </submittedName>
</protein>
<evidence type="ECO:0000313" key="1">
    <source>
        <dbReference type="EMBL" id="QUS41996.1"/>
    </source>
</evidence>
<accession>A0ABX8AGD8</accession>
<organism evidence="1 2">
    <name type="scientific">Tardiphaga alba</name>
    <dbReference type="NCBI Taxonomy" id="340268"/>
    <lineage>
        <taxon>Bacteria</taxon>
        <taxon>Pseudomonadati</taxon>
        <taxon>Pseudomonadota</taxon>
        <taxon>Alphaproteobacteria</taxon>
        <taxon>Hyphomicrobiales</taxon>
        <taxon>Nitrobacteraceae</taxon>
        <taxon>Tardiphaga</taxon>
    </lineage>
</organism>
<dbReference type="Proteomes" id="UP000682843">
    <property type="component" value="Chromosome"/>
</dbReference>